<dbReference type="SUPFAM" id="SSF54593">
    <property type="entry name" value="Glyoxalase/Bleomycin resistance protein/Dihydroxybiphenyl dioxygenase"/>
    <property type="match status" value="1"/>
</dbReference>
<evidence type="ECO:0000313" key="2">
    <source>
        <dbReference type="Proteomes" id="UP000462055"/>
    </source>
</evidence>
<dbReference type="Pfam" id="PF13669">
    <property type="entry name" value="Glyoxalase_4"/>
    <property type="match status" value="1"/>
</dbReference>
<dbReference type="AlphaFoldDB" id="A0A6I4MHM3"/>
<dbReference type="InterPro" id="IPR029068">
    <property type="entry name" value="Glyas_Bleomycin-R_OHBP_Dase"/>
</dbReference>
<name>A0A6I4MHM3_9ACTN</name>
<proteinExistence type="predicted"/>
<comment type="caution">
    <text evidence="1">The sequence shown here is derived from an EMBL/GenBank/DDBJ whole genome shotgun (WGS) entry which is preliminary data.</text>
</comment>
<organism evidence="1 2">
    <name type="scientific">Actinomadura physcomitrii</name>
    <dbReference type="NCBI Taxonomy" id="2650748"/>
    <lineage>
        <taxon>Bacteria</taxon>
        <taxon>Bacillati</taxon>
        <taxon>Actinomycetota</taxon>
        <taxon>Actinomycetes</taxon>
        <taxon>Streptosporangiales</taxon>
        <taxon>Thermomonosporaceae</taxon>
        <taxon>Actinomadura</taxon>
    </lineage>
</organism>
<protein>
    <recommendedName>
        <fullName evidence="3">VOC family protein</fullName>
    </recommendedName>
</protein>
<dbReference type="Proteomes" id="UP000462055">
    <property type="component" value="Unassembled WGS sequence"/>
</dbReference>
<dbReference type="EMBL" id="WBMS02000018">
    <property type="protein sequence ID" value="MWA03181.1"/>
    <property type="molecule type" value="Genomic_DNA"/>
</dbReference>
<sequence length="169" mass="18339">MTVLIPYHAGILVPDIAAAMGDLSARFGYMFNEPVTMKPYEVDDRINGTTGPIEATVTYTRQGPFRLELIEFSGDGIYSSAHGAGPHHLGVWEPDIDARLAEVEASGAKIDAVFRGSDGAISVFYVSPDTAPGGTRIEYVSERQRARLERWFDTGVIDQPARPHDVSAG</sequence>
<reference evidence="1" key="1">
    <citation type="submission" date="2019-12" db="EMBL/GenBank/DDBJ databases">
        <title>Actinomadura physcomitrii sp. nov., a novel actinomycete isolated from moss [Physcomitrium sphaericum (Ludw) Fuernr].</title>
        <authorList>
            <person name="Zhuang X."/>
        </authorList>
    </citation>
    <scope>NUCLEOTIDE SEQUENCE [LARGE SCALE GENOMIC DNA]</scope>
    <source>
        <strain evidence="1">LD22</strain>
    </source>
</reference>
<accession>A0A6I4MHM3</accession>
<dbReference type="Gene3D" id="3.10.180.10">
    <property type="entry name" value="2,3-Dihydroxybiphenyl 1,2-Dioxygenase, domain 1"/>
    <property type="match status" value="1"/>
</dbReference>
<evidence type="ECO:0008006" key="3">
    <source>
        <dbReference type="Google" id="ProtNLM"/>
    </source>
</evidence>
<evidence type="ECO:0000313" key="1">
    <source>
        <dbReference type="EMBL" id="MWA03181.1"/>
    </source>
</evidence>
<keyword evidence="2" id="KW-1185">Reference proteome</keyword>
<gene>
    <name evidence="1" type="ORF">F8568_022945</name>
</gene>